<name>A0A5B0RKQ8_PUCGR</name>
<dbReference type="EMBL" id="VDEP01000174">
    <property type="protein sequence ID" value="KAA1125852.1"/>
    <property type="molecule type" value="Genomic_DNA"/>
</dbReference>
<evidence type="ECO:0000313" key="2">
    <source>
        <dbReference type="Proteomes" id="UP000325313"/>
    </source>
</evidence>
<proteinExistence type="predicted"/>
<organism evidence="1 2">
    <name type="scientific">Puccinia graminis f. sp. tritici</name>
    <dbReference type="NCBI Taxonomy" id="56615"/>
    <lineage>
        <taxon>Eukaryota</taxon>
        <taxon>Fungi</taxon>
        <taxon>Dikarya</taxon>
        <taxon>Basidiomycota</taxon>
        <taxon>Pucciniomycotina</taxon>
        <taxon>Pucciniomycetes</taxon>
        <taxon>Pucciniales</taxon>
        <taxon>Pucciniaceae</taxon>
        <taxon>Puccinia</taxon>
    </lineage>
</organism>
<dbReference type="AlphaFoldDB" id="A0A5B0RKQ8"/>
<dbReference type="Proteomes" id="UP000325313">
    <property type="component" value="Unassembled WGS sequence"/>
</dbReference>
<reference evidence="1 2" key="1">
    <citation type="submission" date="2019-05" db="EMBL/GenBank/DDBJ databases">
        <title>Emergence of the Ug99 lineage of the wheat stem rust pathogen through somatic hybridization.</title>
        <authorList>
            <person name="Li F."/>
            <person name="Upadhyaya N.M."/>
            <person name="Sperschneider J."/>
            <person name="Matny O."/>
            <person name="Nguyen-Phuc H."/>
            <person name="Mago R."/>
            <person name="Raley C."/>
            <person name="Miller M.E."/>
            <person name="Silverstein K.A.T."/>
            <person name="Henningsen E."/>
            <person name="Hirsch C.D."/>
            <person name="Visser B."/>
            <person name="Pretorius Z.A."/>
            <person name="Steffenson B.J."/>
            <person name="Schwessinger B."/>
            <person name="Dodds P.N."/>
            <person name="Figueroa M."/>
        </authorList>
    </citation>
    <scope>NUCLEOTIDE SEQUENCE [LARGE SCALE GENOMIC DNA]</scope>
    <source>
        <strain evidence="1 2">Ug99</strain>
    </source>
</reference>
<comment type="caution">
    <text evidence="1">The sequence shown here is derived from an EMBL/GenBank/DDBJ whole genome shotgun (WGS) entry which is preliminary data.</text>
</comment>
<gene>
    <name evidence="1" type="ORF">PGTUg99_008602</name>
</gene>
<evidence type="ECO:0000313" key="1">
    <source>
        <dbReference type="EMBL" id="KAA1125852.1"/>
    </source>
</evidence>
<protein>
    <submittedName>
        <fullName evidence="1">Uncharacterized protein</fullName>
    </submittedName>
</protein>
<sequence length="218" mass="24882">MLASLLYRQTAHPTGRWLQAVFRPETAGFRRRYLEKSRYDERYTAGARGVHRDGWSMYYHEELTQRWAESKANQLGAFEVSKGLVRAAVDFPYLCNGLAFFVGVYDSFAYVLAISRSSNQQHVFVDHEAAREVEKPATSLQQIRLFCASFEEYQKELIKIDLPWNTSPLKISSLMGQYDRGSSHLKYTSITTDNVPGMASLYNPRAHAWSAGASEAYD</sequence>
<accession>A0A5B0RKQ8</accession>